<dbReference type="Proteomes" id="UP000192980">
    <property type="component" value="Unassembled WGS sequence"/>
</dbReference>
<organism evidence="2 3">
    <name type="scientific">Sphingobacterium psychroaquaticum</name>
    <dbReference type="NCBI Taxonomy" id="561061"/>
    <lineage>
        <taxon>Bacteria</taxon>
        <taxon>Pseudomonadati</taxon>
        <taxon>Bacteroidota</taxon>
        <taxon>Sphingobacteriia</taxon>
        <taxon>Sphingobacteriales</taxon>
        <taxon>Sphingobacteriaceae</taxon>
        <taxon>Sphingobacterium</taxon>
    </lineage>
</organism>
<dbReference type="Gene3D" id="3.20.20.140">
    <property type="entry name" value="Metal-dependent hydrolases"/>
    <property type="match status" value="1"/>
</dbReference>
<accession>A0A1X7I947</accession>
<protein>
    <recommendedName>
        <fullName evidence="1">Amidohydrolase 3 domain-containing protein</fullName>
    </recommendedName>
</protein>
<feature type="domain" description="Amidohydrolase 3" evidence="1">
    <location>
        <begin position="82"/>
        <end position="581"/>
    </location>
</feature>
<dbReference type="OrthoDB" id="9767366at2"/>
<sequence>MFNCINRLTLCLQGVGLTLFFSCSQPAVKQKADIIFYGGPIITMEGGKDSLVEAVGVKDGKILFVGMLEESEDYKDKRTVLRDLKGKTLLPGFIDTHSHLTAVADLEGAVDLSPALPGKVNSIKNIQQVLRTYIRTDSISAGTPVIGHGYDDAMMSEHRHPTRDELDAVSSKHPIMVLHASGSMSVVNSAMLALLGINEKTKDTEGGYYDYARNSLGDRLNGRLDGNATFHALATLMAKLPTGDHPKDVLKKKIERLVNAQELWIRNGQTTVCDGRTMNGSMELLKTVASEGLFQVDVIYFPDFESVRNEIGSMKADYMKYRDRLKLGGFKFSSDGSTQGKAAWLTAPYLVPPAGESSTYRGRSIYPDSVLYEDLKCLFLQKVTAQLHVNGDAAIDQALRVVEQLSREGVYTEDIRATLIQGQNSRPDHMSKIKALGLIPSYFPAYVHLWGDWSVNNVFGSARAAFLSPTQAAKNAGIPFTIHHDSPVTPPNLLTAVYAAVNRTTRSGVVLGADQRISVMDALRAITINAAYQYHEEHDKGSIAKGKLADLVILDSNPLAMDPKDLRNIKVAETIKEGITLYVAK</sequence>
<reference evidence="2 3" key="1">
    <citation type="submission" date="2017-04" db="EMBL/GenBank/DDBJ databases">
        <authorList>
            <person name="Afonso C.L."/>
            <person name="Miller P.J."/>
            <person name="Scott M.A."/>
            <person name="Spackman E."/>
            <person name="Goraichik I."/>
            <person name="Dimitrov K.M."/>
            <person name="Suarez D.L."/>
            <person name="Swayne D.E."/>
        </authorList>
    </citation>
    <scope>NUCLEOTIDE SEQUENCE [LARGE SCALE GENOMIC DNA]</scope>
    <source>
        <strain evidence="2 3">DSM 22418</strain>
    </source>
</reference>
<keyword evidence="3" id="KW-1185">Reference proteome</keyword>
<dbReference type="PANTHER" id="PTHR22642">
    <property type="entry name" value="IMIDAZOLONEPROPIONASE"/>
    <property type="match status" value="1"/>
</dbReference>
<dbReference type="InterPro" id="IPR013108">
    <property type="entry name" value="Amidohydro_3"/>
</dbReference>
<dbReference type="Gene3D" id="2.30.40.10">
    <property type="entry name" value="Urease, subunit C, domain 1"/>
    <property type="match status" value="1"/>
</dbReference>
<gene>
    <name evidence="2" type="ORF">SAMN05660862_0540</name>
</gene>
<dbReference type="SUPFAM" id="SSF51556">
    <property type="entry name" value="Metallo-dependent hydrolases"/>
    <property type="match status" value="1"/>
</dbReference>
<name>A0A1X7I947_9SPHI</name>
<dbReference type="CDD" id="cd01300">
    <property type="entry name" value="YtcJ_like"/>
    <property type="match status" value="1"/>
</dbReference>
<dbReference type="PROSITE" id="PS51257">
    <property type="entry name" value="PROKAR_LIPOPROTEIN"/>
    <property type="match status" value="1"/>
</dbReference>
<dbReference type="Gene3D" id="3.10.310.70">
    <property type="match status" value="1"/>
</dbReference>
<evidence type="ECO:0000313" key="3">
    <source>
        <dbReference type="Proteomes" id="UP000192980"/>
    </source>
</evidence>
<dbReference type="EMBL" id="FXAU01000001">
    <property type="protein sequence ID" value="SMG10521.1"/>
    <property type="molecule type" value="Genomic_DNA"/>
</dbReference>
<dbReference type="PANTHER" id="PTHR22642:SF2">
    <property type="entry name" value="PROTEIN LONG AFTER FAR-RED 3"/>
    <property type="match status" value="1"/>
</dbReference>
<dbReference type="AlphaFoldDB" id="A0A1X7I947"/>
<dbReference type="InterPro" id="IPR033932">
    <property type="entry name" value="YtcJ-like"/>
</dbReference>
<dbReference type="InterPro" id="IPR032466">
    <property type="entry name" value="Metal_Hydrolase"/>
</dbReference>
<evidence type="ECO:0000313" key="2">
    <source>
        <dbReference type="EMBL" id="SMG10521.1"/>
    </source>
</evidence>
<dbReference type="Pfam" id="PF07969">
    <property type="entry name" value="Amidohydro_3"/>
    <property type="match status" value="1"/>
</dbReference>
<dbReference type="RefSeq" id="WP_085471410.1">
    <property type="nucleotide sequence ID" value="NZ_FXAU01000001.1"/>
</dbReference>
<proteinExistence type="predicted"/>
<evidence type="ECO:0000259" key="1">
    <source>
        <dbReference type="Pfam" id="PF07969"/>
    </source>
</evidence>
<dbReference type="STRING" id="561061.SAMN05660862_0540"/>
<dbReference type="GO" id="GO:0016810">
    <property type="term" value="F:hydrolase activity, acting on carbon-nitrogen (but not peptide) bonds"/>
    <property type="evidence" value="ECO:0007669"/>
    <property type="project" value="InterPro"/>
</dbReference>
<dbReference type="InterPro" id="IPR011059">
    <property type="entry name" value="Metal-dep_hydrolase_composite"/>
</dbReference>
<dbReference type="SUPFAM" id="SSF51338">
    <property type="entry name" value="Composite domain of metallo-dependent hydrolases"/>
    <property type="match status" value="1"/>
</dbReference>